<dbReference type="SUPFAM" id="SSF55729">
    <property type="entry name" value="Acyl-CoA N-acyltransferases (Nat)"/>
    <property type="match status" value="1"/>
</dbReference>
<dbReference type="AlphaFoldDB" id="A0A8H4TDA1"/>
<keyword evidence="1" id="KW-0472">Membrane</keyword>
<keyword evidence="1" id="KW-0812">Transmembrane</keyword>
<comment type="caution">
    <text evidence="2">The sequence shown here is derived from an EMBL/GenBank/DDBJ whole genome shotgun (WGS) entry which is preliminary data.</text>
</comment>
<organism evidence="2 3">
    <name type="scientific">Fusarium gaditjirri</name>
    <dbReference type="NCBI Taxonomy" id="282569"/>
    <lineage>
        <taxon>Eukaryota</taxon>
        <taxon>Fungi</taxon>
        <taxon>Dikarya</taxon>
        <taxon>Ascomycota</taxon>
        <taxon>Pezizomycotina</taxon>
        <taxon>Sordariomycetes</taxon>
        <taxon>Hypocreomycetidae</taxon>
        <taxon>Hypocreales</taxon>
        <taxon>Nectriaceae</taxon>
        <taxon>Fusarium</taxon>
        <taxon>Fusarium nisikadoi species complex</taxon>
    </lineage>
</organism>
<evidence type="ECO:0000313" key="3">
    <source>
        <dbReference type="Proteomes" id="UP000604273"/>
    </source>
</evidence>
<keyword evidence="3" id="KW-1185">Reference proteome</keyword>
<feature type="transmembrane region" description="Helical" evidence="1">
    <location>
        <begin position="309"/>
        <end position="335"/>
    </location>
</feature>
<accession>A0A8H4TDA1</accession>
<feature type="transmembrane region" description="Helical" evidence="1">
    <location>
        <begin position="476"/>
        <end position="494"/>
    </location>
</feature>
<reference evidence="2" key="1">
    <citation type="journal article" date="2020" name="BMC Genomics">
        <title>Correction to: Identification and distribution of gene clusters required for synthesis of sphingolipid metabolism inhibitors in diverse species of the filamentous fungus Fusarium.</title>
        <authorList>
            <person name="Kim H.S."/>
            <person name="Lohmar J.M."/>
            <person name="Busman M."/>
            <person name="Brown D.W."/>
            <person name="Naumann T.A."/>
            <person name="Divon H.H."/>
            <person name="Lysoe E."/>
            <person name="Uhlig S."/>
            <person name="Proctor R.H."/>
        </authorList>
    </citation>
    <scope>NUCLEOTIDE SEQUENCE</scope>
    <source>
        <strain evidence="2">NRRL 45417</strain>
    </source>
</reference>
<dbReference type="EMBL" id="JABFAI010000095">
    <property type="protein sequence ID" value="KAF4955664.1"/>
    <property type="molecule type" value="Genomic_DNA"/>
</dbReference>
<dbReference type="Proteomes" id="UP000604273">
    <property type="component" value="Unassembled WGS sequence"/>
</dbReference>
<feature type="transmembrane region" description="Helical" evidence="1">
    <location>
        <begin position="240"/>
        <end position="262"/>
    </location>
</feature>
<sequence>MPKPAVTLVPWDPNSPEHVERMVEQRIICGWQASIVPTEWKDEHINGTKCLYWIIFPQDEPQREKYLKMHIEAYPKEAEELLDSSRTLLGKPRIPTHAKFLPVGHVALDTHISDYAENVQLDFPKSDAYWVKSLYVSYRLQGLGIGGAAMKIAERVATEEPLNARHLLLDTVHQEDQANEEFAVAVYGGAFKVPTQAWSTIKKVTAGYVAGLVFNYSVGVTITIRFLGDGYEKLVSEVELSIVAFIYAVFAIALAIAVDAVMSHLWWAAKWTAVQKADLSVKDVRRILRSDSALSAMKSLLVGPMRARLVALFYFALRLGPPFGFSLLFGGYTVQCDQEGEAYPWLFRVHTNNELLGGGAALALGLPLLCSVILILCSRKVDAVPRSILAIAVSLFKLIQPLQQHGTMASAKTIVKKLNTDQRFRAVRSDIDGQIILEFAPCEPCIPQASDDAAAQALVLSTQYKGSFLLSHTKRLVLPMACSLLFAVGIQVWMQTVNVRGRDDDNVCLPMDQILGYPGARIALNILVILYGISTGAAFEQMMHLYRWSVFHHNPVDLIQLENLFQGHFLFSYWNFRHLPILGGRAFTTGMLSTLATRLCVGFIPPLALLTGWDSGQRSSKYRDAIFALTWITFSLMLLSGLAVLLSTRRDYVPDDDPIIAAVVMQDLIGQLHQTNRPACTDAIKMGSIHLNDTVDAASGISILRVSVQQQVEAFKLGLYI</sequence>
<dbReference type="OrthoDB" id="2326446at2759"/>
<protein>
    <submittedName>
        <fullName evidence="2">Uncharacterized protein</fullName>
    </submittedName>
</protein>
<reference evidence="2" key="2">
    <citation type="submission" date="2020-05" db="EMBL/GenBank/DDBJ databases">
        <authorList>
            <person name="Kim H.-S."/>
            <person name="Proctor R.H."/>
            <person name="Brown D.W."/>
        </authorList>
    </citation>
    <scope>NUCLEOTIDE SEQUENCE</scope>
    <source>
        <strain evidence="2">NRRL 45417</strain>
    </source>
</reference>
<feature type="transmembrane region" description="Helical" evidence="1">
    <location>
        <begin position="206"/>
        <end position="228"/>
    </location>
</feature>
<dbReference type="InterPro" id="IPR016181">
    <property type="entry name" value="Acyl_CoA_acyltransferase"/>
</dbReference>
<evidence type="ECO:0000313" key="2">
    <source>
        <dbReference type="EMBL" id="KAF4955664.1"/>
    </source>
</evidence>
<feature type="transmembrane region" description="Helical" evidence="1">
    <location>
        <begin position="355"/>
        <end position="377"/>
    </location>
</feature>
<keyword evidence="1" id="KW-1133">Transmembrane helix</keyword>
<name>A0A8H4TDA1_9HYPO</name>
<proteinExistence type="predicted"/>
<feature type="transmembrane region" description="Helical" evidence="1">
    <location>
        <begin position="514"/>
        <end position="539"/>
    </location>
</feature>
<dbReference type="Gene3D" id="3.40.630.30">
    <property type="match status" value="1"/>
</dbReference>
<feature type="transmembrane region" description="Helical" evidence="1">
    <location>
        <begin position="625"/>
        <end position="646"/>
    </location>
</feature>
<evidence type="ECO:0000256" key="1">
    <source>
        <dbReference type="SAM" id="Phobius"/>
    </source>
</evidence>
<gene>
    <name evidence="2" type="ORF">FGADI_4357</name>
</gene>